<proteinExistence type="inferred from homology"/>
<feature type="domain" description="Beta-xylosidase C-terminal Concanavalin A-like" evidence="8">
    <location>
        <begin position="362"/>
        <end position="540"/>
    </location>
</feature>
<dbReference type="GeneID" id="81442980"/>
<dbReference type="Pfam" id="PF17851">
    <property type="entry name" value="GH43_C2"/>
    <property type="match status" value="1"/>
</dbReference>
<dbReference type="RefSeq" id="XP_056549761.1">
    <property type="nucleotide sequence ID" value="XM_056703801.1"/>
</dbReference>
<dbReference type="Pfam" id="PF04616">
    <property type="entry name" value="Glyco_hydro_43"/>
    <property type="match status" value="1"/>
</dbReference>
<name>A0A9W9RDX2_9EURO</name>
<gene>
    <name evidence="9" type="ORF">N7496_010888</name>
</gene>
<keyword evidence="2" id="KW-0732">Signal</keyword>
<reference evidence="9" key="2">
    <citation type="journal article" date="2023" name="IMA Fungus">
        <title>Comparative genomic study of the Penicillium genus elucidates a diverse pangenome and 15 lateral gene transfer events.</title>
        <authorList>
            <person name="Petersen C."/>
            <person name="Sorensen T."/>
            <person name="Nielsen M.R."/>
            <person name="Sondergaard T.E."/>
            <person name="Sorensen J.L."/>
            <person name="Fitzpatrick D.A."/>
            <person name="Frisvad J.C."/>
            <person name="Nielsen K.L."/>
        </authorList>
    </citation>
    <scope>NUCLEOTIDE SEQUENCE</scope>
    <source>
        <strain evidence="9">IBT 29864</strain>
    </source>
</reference>
<dbReference type="AlphaFoldDB" id="A0A9W9RDX2"/>
<dbReference type="GO" id="GO:0004553">
    <property type="term" value="F:hydrolase activity, hydrolyzing O-glycosyl compounds"/>
    <property type="evidence" value="ECO:0007669"/>
    <property type="project" value="InterPro"/>
</dbReference>
<evidence type="ECO:0000256" key="5">
    <source>
        <dbReference type="PIRSR" id="PIRSR606710-1"/>
    </source>
</evidence>
<evidence type="ECO:0000256" key="2">
    <source>
        <dbReference type="ARBA" id="ARBA00022729"/>
    </source>
</evidence>
<evidence type="ECO:0000256" key="4">
    <source>
        <dbReference type="ARBA" id="ARBA00023295"/>
    </source>
</evidence>
<dbReference type="InterPro" id="IPR041542">
    <property type="entry name" value="GH43_C2"/>
</dbReference>
<dbReference type="PANTHER" id="PTHR42812">
    <property type="entry name" value="BETA-XYLOSIDASE"/>
    <property type="match status" value="1"/>
</dbReference>
<keyword evidence="3 7" id="KW-0378">Hydrolase</keyword>
<dbReference type="InterPro" id="IPR013320">
    <property type="entry name" value="ConA-like_dom_sf"/>
</dbReference>
<evidence type="ECO:0000259" key="8">
    <source>
        <dbReference type="Pfam" id="PF17851"/>
    </source>
</evidence>
<evidence type="ECO:0000256" key="6">
    <source>
        <dbReference type="PIRSR" id="PIRSR606710-2"/>
    </source>
</evidence>
<dbReference type="CDD" id="cd18617">
    <property type="entry name" value="GH43_XynB-like"/>
    <property type="match status" value="1"/>
</dbReference>
<dbReference type="SUPFAM" id="SSF75005">
    <property type="entry name" value="Arabinanase/levansucrase/invertase"/>
    <property type="match status" value="1"/>
</dbReference>
<organism evidence="9 10">
    <name type="scientific">Penicillium cataractarum</name>
    <dbReference type="NCBI Taxonomy" id="2100454"/>
    <lineage>
        <taxon>Eukaryota</taxon>
        <taxon>Fungi</taxon>
        <taxon>Dikarya</taxon>
        <taxon>Ascomycota</taxon>
        <taxon>Pezizomycotina</taxon>
        <taxon>Eurotiomycetes</taxon>
        <taxon>Eurotiomycetidae</taxon>
        <taxon>Eurotiales</taxon>
        <taxon>Aspergillaceae</taxon>
        <taxon>Penicillium</taxon>
    </lineage>
</organism>
<keyword evidence="10" id="KW-1185">Reference proteome</keyword>
<evidence type="ECO:0000313" key="9">
    <source>
        <dbReference type="EMBL" id="KAJ5358475.1"/>
    </source>
</evidence>
<dbReference type="InterPro" id="IPR023296">
    <property type="entry name" value="Glyco_hydro_beta-prop_sf"/>
</dbReference>
<comment type="similarity">
    <text evidence="1 7">Belongs to the glycosyl hydrolase 43 family.</text>
</comment>
<dbReference type="Gene3D" id="2.60.120.200">
    <property type="match status" value="1"/>
</dbReference>
<evidence type="ECO:0000256" key="1">
    <source>
        <dbReference type="ARBA" id="ARBA00009865"/>
    </source>
</evidence>
<dbReference type="GO" id="GO:0005975">
    <property type="term" value="P:carbohydrate metabolic process"/>
    <property type="evidence" value="ECO:0007669"/>
    <property type="project" value="InterPro"/>
</dbReference>
<dbReference type="EMBL" id="JAPZBS010000009">
    <property type="protein sequence ID" value="KAJ5358475.1"/>
    <property type="molecule type" value="Genomic_DNA"/>
</dbReference>
<dbReference type="SUPFAM" id="SSF49899">
    <property type="entry name" value="Concanavalin A-like lectins/glucanases"/>
    <property type="match status" value="1"/>
</dbReference>
<comment type="caution">
    <text evidence="9">The sequence shown here is derived from an EMBL/GenBank/DDBJ whole genome shotgun (WGS) entry which is preliminary data.</text>
</comment>
<evidence type="ECO:0000256" key="7">
    <source>
        <dbReference type="RuleBase" id="RU361187"/>
    </source>
</evidence>
<feature type="site" description="Important for catalytic activity, responsible for pKa modulation of the active site Glu and correct orientation of both the proton donor and substrate" evidence="6">
    <location>
        <position position="150"/>
    </location>
</feature>
<feature type="active site" description="Proton donor" evidence="5">
    <location>
        <position position="205"/>
    </location>
</feature>
<accession>A0A9W9RDX2</accession>
<dbReference type="InterPro" id="IPR051795">
    <property type="entry name" value="Glycosyl_Hydrlase_43"/>
</dbReference>
<dbReference type="PANTHER" id="PTHR42812:SF12">
    <property type="entry name" value="BETA-XYLOSIDASE-RELATED"/>
    <property type="match status" value="1"/>
</dbReference>
<dbReference type="Gene3D" id="2.115.10.20">
    <property type="entry name" value="Glycosyl hydrolase domain, family 43"/>
    <property type="match status" value="1"/>
</dbReference>
<evidence type="ECO:0000256" key="3">
    <source>
        <dbReference type="ARBA" id="ARBA00022801"/>
    </source>
</evidence>
<feature type="active site" description="Proton acceptor" evidence="5">
    <location>
        <position position="14"/>
    </location>
</feature>
<evidence type="ECO:0000313" key="10">
    <source>
        <dbReference type="Proteomes" id="UP001147782"/>
    </source>
</evidence>
<keyword evidence="4 7" id="KW-0326">Glycosidase</keyword>
<protein>
    <recommendedName>
        <fullName evidence="8">Beta-xylosidase C-terminal Concanavalin A-like domain-containing protein</fullName>
    </recommendedName>
</protein>
<reference evidence="9" key="1">
    <citation type="submission" date="2022-11" db="EMBL/GenBank/DDBJ databases">
        <authorList>
            <person name="Petersen C."/>
        </authorList>
    </citation>
    <scope>NUCLEOTIDE SEQUENCE</scope>
    <source>
        <strain evidence="9">IBT 29864</strain>
    </source>
</reference>
<dbReference type="InterPro" id="IPR006710">
    <property type="entry name" value="Glyco_hydro_43"/>
</dbReference>
<sequence length="548" mass="61413">MVYKNPIIPGFAPDPSIVRIEDTFYLVNSSFHLYPGLPIFASKDLIAWRHIGNAIHRPTQLCLSQSGTKPNSGGDDSGEKAPVTGGLYAPTIRHHNGVTYIVCTNVIYNPKKDEGDWVSGLKFQNFIISTADIQGGQWSDPVYFDLHGIDPDLFFDDDGRAYISGSSWTPSPSCCISCFEIDLVTGRRMTQERVLWHGFTRIIPEGPHIYKRDGYYFLLTAEGGTHDGHCISIARAPSIWGPYESCSRNPILPPTAEQNQSAFCQFNGHGDLVQDFLGDWWLVCLGVRRDRAGRMVLGRETFLAAVDWQDGKSWPRIQQPIPRVLRRIPVGCKAGLEDDSCFLPSWPVGPVPSPLSPKTDLVWIRDPDFSRCQVSQDTKEISLLPLPTDLGQCTGGSTAFVGRRIRRLEGVATVDLLVLPTLEHIEGAKIGLAYYKDEYRYARILYEPSDHVIVFDMVNHLKDPPILMCSRVKANSAQVTRIQFRIFYTEHLIHFLYRLGEGDKWNRWQSHGLVDALDLTGKDFTGPVIGIFAIGNGGERCNFDNIDI</sequence>
<dbReference type="Proteomes" id="UP001147782">
    <property type="component" value="Unassembled WGS sequence"/>
</dbReference>
<dbReference type="OrthoDB" id="2139957at2759"/>